<evidence type="ECO:0000313" key="3">
    <source>
        <dbReference type="Proteomes" id="UP000553209"/>
    </source>
</evidence>
<evidence type="ECO:0000256" key="1">
    <source>
        <dbReference type="SAM" id="MobiDB-lite"/>
    </source>
</evidence>
<comment type="caution">
    <text evidence="2">The sequence shown here is derived from an EMBL/GenBank/DDBJ whole genome shotgun (WGS) entry which is preliminary data.</text>
</comment>
<feature type="compositionally biased region" description="Basic and acidic residues" evidence="1">
    <location>
        <begin position="167"/>
        <end position="188"/>
    </location>
</feature>
<dbReference type="RefSeq" id="WP_061080236.1">
    <property type="nucleotide sequence ID" value="NZ_JAAXPG010000020.1"/>
</dbReference>
<reference evidence="2 3" key="1">
    <citation type="submission" date="2020-04" db="EMBL/GenBank/DDBJ databases">
        <title>MicrobeNet Type strains.</title>
        <authorList>
            <person name="Nicholson A.C."/>
        </authorList>
    </citation>
    <scope>NUCLEOTIDE SEQUENCE [LARGE SCALE GENOMIC DNA]</scope>
    <source>
        <strain evidence="2 3">ATCC 23612</strain>
    </source>
</reference>
<keyword evidence="3" id="KW-1185">Reference proteome</keyword>
<feature type="region of interest" description="Disordered" evidence="1">
    <location>
        <begin position="167"/>
        <end position="204"/>
    </location>
</feature>
<evidence type="ECO:0000313" key="2">
    <source>
        <dbReference type="EMBL" id="NKZ00096.1"/>
    </source>
</evidence>
<dbReference type="EMBL" id="JAAXPG010000020">
    <property type="protein sequence ID" value="NKZ00096.1"/>
    <property type="molecule type" value="Genomic_DNA"/>
</dbReference>
<dbReference type="Proteomes" id="UP000553209">
    <property type="component" value="Unassembled WGS sequence"/>
</dbReference>
<gene>
    <name evidence="2" type="ORF">HGB44_20840</name>
</gene>
<proteinExistence type="predicted"/>
<accession>A0A7X6MIG5</accession>
<name>A0A7X6MIG5_9ACTN</name>
<dbReference type="AlphaFoldDB" id="A0A7X6MIG5"/>
<protein>
    <recommendedName>
        <fullName evidence="4">Restriction endonuclease</fullName>
    </recommendedName>
</protein>
<organism evidence="2 3">
    <name type="scientific">Nocardiopsis alborubida</name>
    <dbReference type="NCBI Taxonomy" id="146802"/>
    <lineage>
        <taxon>Bacteria</taxon>
        <taxon>Bacillati</taxon>
        <taxon>Actinomycetota</taxon>
        <taxon>Actinomycetes</taxon>
        <taxon>Streptosporangiales</taxon>
        <taxon>Nocardiopsidaceae</taxon>
        <taxon>Nocardiopsis</taxon>
    </lineage>
</organism>
<evidence type="ECO:0008006" key="4">
    <source>
        <dbReference type="Google" id="ProtNLM"/>
    </source>
</evidence>
<sequence length="204" mass="22755">MSEVAPTAWLIRSGHHGGRESMCLREGMVIVGWHIGDINECRTRGELKRRVRAAYPDATKGSVVNWTGQLWRFARLIQEGDHVVMPLKNSSKSSQKVALGQVVGRYAYGDQVPEGFRHMRRVEWLRKDVPRTAIQQDLLDSMGSLLTVCGLTRFDAARRVAVLAGRDKDPGAPTVAEKEEWHEAEGHAEVLAQAAARDPHDPSR</sequence>